<sequence length="236" mass="25721">MPRAAPPRLNRLPQRLDYTLIPAPLDLSLPLVDEKAPLPAIIVTPSSPSHEREFCIAFLAAEPKPPLRQRLLAHMPKLPTFPSFRPRLPSQVKLPTSPFSAEFEDTPNWALKTRARSTLVFAILLFIMACHLLLNEMVIGHPHLEFGVGVDNDMAALNSVVSSPSARHASTSVGDHVDSDSATSAAGGWLNIHAIWAPVPITDGKRSARFVVTDYLDNLGPDADHPHPAHENASQS</sequence>
<organism evidence="2 3">
    <name type="scientific">Steccherinum ochraceum</name>
    <dbReference type="NCBI Taxonomy" id="92696"/>
    <lineage>
        <taxon>Eukaryota</taxon>
        <taxon>Fungi</taxon>
        <taxon>Dikarya</taxon>
        <taxon>Basidiomycota</taxon>
        <taxon>Agaricomycotina</taxon>
        <taxon>Agaricomycetes</taxon>
        <taxon>Polyporales</taxon>
        <taxon>Steccherinaceae</taxon>
        <taxon>Steccherinum</taxon>
    </lineage>
</organism>
<evidence type="ECO:0000313" key="2">
    <source>
        <dbReference type="EMBL" id="TCD66827.1"/>
    </source>
</evidence>
<keyword evidence="1" id="KW-0472">Membrane</keyword>
<accession>A0A4V2MWM8</accession>
<dbReference type="OrthoDB" id="3259878at2759"/>
<evidence type="ECO:0000256" key="1">
    <source>
        <dbReference type="SAM" id="Phobius"/>
    </source>
</evidence>
<dbReference type="AlphaFoldDB" id="A0A4V2MWM8"/>
<keyword evidence="1" id="KW-1133">Transmembrane helix</keyword>
<proteinExistence type="predicted"/>
<dbReference type="Proteomes" id="UP000292702">
    <property type="component" value="Unassembled WGS sequence"/>
</dbReference>
<feature type="transmembrane region" description="Helical" evidence="1">
    <location>
        <begin position="117"/>
        <end position="134"/>
    </location>
</feature>
<reference evidence="2 3" key="1">
    <citation type="submission" date="2018-11" db="EMBL/GenBank/DDBJ databases">
        <title>Genome assembly of Steccherinum ochraceum LE-BIN_3174, the white-rot fungus of the Steccherinaceae family (The Residual Polyporoid clade, Polyporales, Basidiomycota).</title>
        <authorList>
            <person name="Fedorova T.V."/>
            <person name="Glazunova O.A."/>
            <person name="Landesman E.O."/>
            <person name="Moiseenko K.V."/>
            <person name="Psurtseva N.V."/>
            <person name="Savinova O.S."/>
            <person name="Shakhova N.V."/>
            <person name="Tyazhelova T.V."/>
            <person name="Vasina D.V."/>
        </authorList>
    </citation>
    <scope>NUCLEOTIDE SEQUENCE [LARGE SCALE GENOMIC DNA]</scope>
    <source>
        <strain evidence="2 3">LE-BIN_3174</strain>
    </source>
</reference>
<protein>
    <submittedName>
        <fullName evidence="2">Uncharacterized protein</fullName>
    </submittedName>
</protein>
<dbReference type="EMBL" id="RWJN01000120">
    <property type="protein sequence ID" value="TCD66827.1"/>
    <property type="molecule type" value="Genomic_DNA"/>
</dbReference>
<keyword evidence="3" id="KW-1185">Reference proteome</keyword>
<comment type="caution">
    <text evidence="2">The sequence shown here is derived from an EMBL/GenBank/DDBJ whole genome shotgun (WGS) entry which is preliminary data.</text>
</comment>
<gene>
    <name evidence="2" type="ORF">EIP91_000905</name>
</gene>
<keyword evidence="1" id="KW-0812">Transmembrane</keyword>
<evidence type="ECO:0000313" key="3">
    <source>
        <dbReference type="Proteomes" id="UP000292702"/>
    </source>
</evidence>
<name>A0A4V2MWM8_9APHY</name>